<dbReference type="PROSITE" id="PS50833">
    <property type="entry name" value="BRIX"/>
    <property type="match status" value="1"/>
</dbReference>
<feature type="compositionally biased region" description="Basic residues" evidence="5">
    <location>
        <begin position="8"/>
        <end position="17"/>
    </location>
</feature>
<dbReference type="PANTHER" id="PTHR12728">
    <property type="entry name" value="BRIX DOMAIN CONTAINING PROTEIN"/>
    <property type="match status" value="1"/>
</dbReference>
<comment type="caution">
    <text evidence="7">The sequence shown here is derived from an EMBL/GenBank/DDBJ whole genome shotgun (WGS) entry which is preliminary data.</text>
</comment>
<gene>
    <name evidence="7" type="ORF">AB1Y20_021940</name>
</gene>
<evidence type="ECO:0000256" key="5">
    <source>
        <dbReference type="SAM" id="MobiDB-lite"/>
    </source>
</evidence>
<evidence type="ECO:0000313" key="7">
    <source>
        <dbReference type="EMBL" id="KAL1520350.1"/>
    </source>
</evidence>
<dbReference type="GO" id="GO:0000027">
    <property type="term" value="P:ribosomal large subunit assembly"/>
    <property type="evidence" value="ECO:0007669"/>
    <property type="project" value="InterPro"/>
</dbReference>
<evidence type="ECO:0000313" key="8">
    <source>
        <dbReference type="Proteomes" id="UP001515480"/>
    </source>
</evidence>
<organism evidence="7 8">
    <name type="scientific">Prymnesium parvum</name>
    <name type="common">Toxic golden alga</name>
    <dbReference type="NCBI Taxonomy" id="97485"/>
    <lineage>
        <taxon>Eukaryota</taxon>
        <taxon>Haptista</taxon>
        <taxon>Haptophyta</taxon>
        <taxon>Prymnesiophyceae</taxon>
        <taxon>Prymnesiales</taxon>
        <taxon>Prymnesiaceae</taxon>
        <taxon>Prymnesium</taxon>
    </lineage>
</organism>
<proteinExistence type="inferred from homology"/>
<accession>A0AB34JEH6</accession>
<evidence type="ECO:0000256" key="4">
    <source>
        <dbReference type="RuleBase" id="RU367086"/>
    </source>
</evidence>
<dbReference type="EMBL" id="JBGBPQ010000008">
    <property type="protein sequence ID" value="KAL1520350.1"/>
    <property type="molecule type" value="Genomic_DNA"/>
</dbReference>
<dbReference type="GO" id="GO:0005730">
    <property type="term" value="C:nucleolus"/>
    <property type="evidence" value="ECO:0007669"/>
    <property type="project" value="UniProtKB-SubCell"/>
</dbReference>
<evidence type="ECO:0000256" key="1">
    <source>
        <dbReference type="ARBA" id="ARBA00004604"/>
    </source>
</evidence>
<feature type="domain" description="Brix" evidence="6">
    <location>
        <begin position="29"/>
        <end position="236"/>
    </location>
</feature>
<comment type="subcellular location">
    <subcellularLocation>
        <location evidence="1 4">Nucleus</location>
        <location evidence="1 4">Nucleolus</location>
    </subcellularLocation>
</comment>
<sequence>MGLEAKRAKTPRARRALAKRDPKVVENPRTALIARGQKTCGLVNSALTDLYMLKKPYAVHFKRHNAVHPFEDTTPLEFLCQKNDASLFAFGTHSKKRPQNLCIGRIFDHHLLDMVELGIESFRPMADFCAGIAGGCAAESKPCLIFQGPEWEHTADMQALRSIFIDFFQLRCVDAISSIGIDHVLCFSAMNEKIFLRHYQVKLLKSLEGMSPHVQLNEIGPAFDFKIRRMQHAPPDLMKSALKQPVATALKPKKIKNVERSALYGRQGRLHVPRQDLTQLVTARMKGLKRSHAGVDGAQKQPRSGEDL</sequence>
<name>A0AB34JEH6_PRYPA</name>
<protein>
    <recommendedName>
        <fullName evidence="4">Ribosome production factor 2 homolog</fullName>
    </recommendedName>
    <alternativeName>
        <fullName evidence="4">Ribosome biogenesis protein RPF2 homolog</fullName>
    </alternativeName>
</protein>
<evidence type="ECO:0000259" key="6">
    <source>
        <dbReference type="PROSITE" id="PS50833"/>
    </source>
</evidence>
<dbReference type="PANTHER" id="PTHR12728:SF0">
    <property type="entry name" value="RIBOSOME PRODUCTION FACTOR 2 HOMOLOG"/>
    <property type="match status" value="1"/>
</dbReference>
<feature type="region of interest" description="Disordered" evidence="5">
    <location>
        <begin position="1"/>
        <end position="21"/>
    </location>
</feature>
<comment type="similarity">
    <text evidence="2 4">Belongs to the RPF2 family.</text>
</comment>
<reference evidence="7 8" key="1">
    <citation type="journal article" date="2024" name="Science">
        <title>Giant polyketide synthase enzymes in the biosynthesis of giant marine polyether toxins.</title>
        <authorList>
            <person name="Fallon T.R."/>
            <person name="Shende V.V."/>
            <person name="Wierzbicki I.H."/>
            <person name="Pendleton A.L."/>
            <person name="Watervoot N.F."/>
            <person name="Auber R.P."/>
            <person name="Gonzalez D.J."/>
            <person name="Wisecaver J.H."/>
            <person name="Moore B.S."/>
        </authorList>
    </citation>
    <scope>NUCLEOTIDE SEQUENCE [LARGE SCALE GENOMIC DNA]</scope>
    <source>
        <strain evidence="7 8">12B1</strain>
    </source>
</reference>
<dbReference type="SMART" id="SM00879">
    <property type="entry name" value="Brix"/>
    <property type="match status" value="1"/>
</dbReference>
<dbReference type="InterPro" id="IPR007109">
    <property type="entry name" value="Brix"/>
</dbReference>
<dbReference type="InterPro" id="IPR039770">
    <property type="entry name" value="Rpf2"/>
</dbReference>
<dbReference type="GO" id="GO:0019843">
    <property type="term" value="F:rRNA binding"/>
    <property type="evidence" value="ECO:0007669"/>
    <property type="project" value="UniProtKB-UniRule"/>
</dbReference>
<evidence type="ECO:0000256" key="3">
    <source>
        <dbReference type="ARBA" id="ARBA00023242"/>
    </source>
</evidence>
<keyword evidence="8" id="KW-1185">Reference proteome</keyword>
<keyword evidence="3 4" id="KW-0539">Nucleus</keyword>
<dbReference type="AlphaFoldDB" id="A0AB34JEH6"/>
<dbReference type="Pfam" id="PF04427">
    <property type="entry name" value="Brix"/>
    <property type="match status" value="1"/>
</dbReference>
<feature type="region of interest" description="Disordered" evidence="5">
    <location>
        <begin position="288"/>
        <end position="308"/>
    </location>
</feature>
<dbReference type="GO" id="GO:0000463">
    <property type="term" value="P:maturation of LSU-rRNA from tricistronic rRNA transcript (SSU-rRNA, 5.8S rRNA, LSU-rRNA)"/>
    <property type="evidence" value="ECO:0007669"/>
    <property type="project" value="TreeGrafter"/>
</dbReference>
<evidence type="ECO:0000256" key="2">
    <source>
        <dbReference type="ARBA" id="ARBA00010782"/>
    </source>
</evidence>
<dbReference type="Proteomes" id="UP001515480">
    <property type="component" value="Unassembled WGS sequence"/>
</dbReference>